<comment type="caution">
    <text evidence="1">The sequence shown here is derived from an EMBL/GenBank/DDBJ whole genome shotgun (WGS) entry which is preliminary data.</text>
</comment>
<evidence type="ECO:0000313" key="2">
    <source>
        <dbReference type="Proteomes" id="UP001320715"/>
    </source>
</evidence>
<accession>A0ABT1CS89</accession>
<keyword evidence="2" id="KW-1185">Reference proteome</keyword>
<dbReference type="Proteomes" id="UP001320715">
    <property type="component" value="Unassembled WGS sequence"/>
</dbReference>
<sequence length="1141" mass="125781">MEFTTLTDEQLASVFQRNQADYTILNALNEELKGRNSDFACDLHMSVVVALRLARRATEEGAPVACNAKPTQKSGPIREWLRNFRGARNLKGPDGRALYRYRMTDEEFLQARDILGHVARRGRLEEPDLRSGALFVAYCAEWFRRESASTFLKWDAIDPELFPKVPYPSKQKLTELGLQYWERDLRRSQHGREFLLTLALEGGFPVKVFLEGARSWLQEYLRAVLRRALDESIVIDDRLLEIAVEERWRVSKSYDHDDFVALCAELAGAVLGLRRQAEERGLSGVNNSAILDAIHADWRQDLPIYVPAEDEALARELLTGLLDEKFSGHVARGIEARRYLTLRDGEWLPALQLLADGEIASSSLASFSPLGRIRVTPASQLVEHVSGEIALLEPPTEGGRAWRMRPLMRTSRLLCPYPLSVQVSVTLSSASSPPVTWTWPGGEARHSDVLVFQLEEGTAGRDKLLRLVRSGSASLPAQSLHVLFPADWLMEIGSESAVISDVIVVSLRRRLVEVQGTIYVWGPKDDARYRIETGVQARSIELQLPFADVNFRLSEKDREIVSLGTTPMVSETERPRLAKPGEIYCRRAGEPWRELRGPLNAPGLHEISLRDPKANIQIDKVKLALLPYGSRLDARMSGPSMGHLRLEGLAGWSVSAPQLSATDDPTLLNITFPGRPNYQLPVTLHPPQGRSFDVVLSISGSEAVVTLADGSVLPAGATVNIGALRGASVISPSRVSLEIAPKGARSGSLVAEVDGELPLGVLRSAMQEILATLGEQDDLLELSFLGDTRTPIRITRFSEKMLPLEAGEVVWAGDAELVARMILDPRHEHALEPLDESHWRLPERCQGPCLVYLRDGPDVLSRPRIISGATLGEAPALLAAAGLIRDYDERQSAIAAQLQTLADGHASQADFSWLTNTVTHLRGLPANTIDALRLLPAHPHAAIALLVKAADTDRAAIWALQDELPLLWLGLPLEGWNMAMTAIGASMFESLQPIFGNDKAAAMALDSVNKATEQLSVLEPALTAAVADAARRKHAQSTSPSLNTLVSEYIKAQFDRHRDDPNDIAEALSSRKIPIPQEILTKTHELFAGLFAPVLLAASALGKVKISKEDALLIRRVLREDPFYVTATWIHMIDFYGATGK</sequence>
<organism evidence="1 2">
    <name type="scientific">Hoeflea alexandrii</name>
    <dbReference type="NCBI Taxonomy" id="288436"/>
    <lineage>
        <taxon>Bacteria</taxon>
        <taxon>Pseudomonadati</taxon>
        <taxon>Pseudomonadota</taxon>
        <taxon>Alphaproteobacteria</taxon>
        <taxon>Hyphomicrobiales</taxon>
        <taxon>Rhizobiaceae</taxon>
        <taxon>Hoeflea</taxon>
    </lineage>
</organism>
<proteinExistence type="predicted"/>
<dbReference type="RefSeq" id="WP_252916053.1">
    <property type="nucleotide sequence ID" value="NZ_JAAAML010000002.1"/>
</dbReference>
<reference evidence="1 2" key="1">
    <citation type="submission" date="2020-01" db="EMBL/GenBank/DDBJ databases">
        <title>Genomes of bacteria type strains.</title>
        <authorList>
            <person name="Chen J."/>
            <person name="Zhu S."/>
            <person name="Yang J."/>
        </authorList>
    </citation>
    <scope>NUCLEOTIDE SEQUENCE [LARGE SCALE GENOMIC DNA]</scope>
    <source>
        <strain evidence="1 2">DSM 16655</strain>
    </source>
</reference>
<protein>
    <submittedName>
        <fullName evidence="1">Uncharacterized protein</fullName>
    </submittedName>
</protein>
<name>A0ABT1CS89_9HYPH</name>
<evidence type="ECO:0000313" key="1">
    <source>
        <dbReference type="EMBL" id="MCO6409060.1"/>
    </source>
</evidence>
<dbReference type="InterPro" id="IPR047879">
    <property type="entry name" value="YjiT"/>
</dbReference>
<gene>
    <name evidence="1" type="ORF">GTW23_12815</name>
</gene>
<dbReference type="NCBIfam" id="NF038336">
    <property type="entry name" value="YjiT_fam"/>
    <property type="match status" value="1"/>
</dbReference>
<dbReference type="EMBL" id="JAAAML010000002">
    <property type="protein sequence ID" value="MCO6409060.1"/>
    <property type="molecule type" value="Genomic_DNA"/>
</dbReference>